<feature type="active site" description="Proton acceptor" evidence="7">
    <location>
        <position position="65"/>
    </location>
</feature>
<name>A0A518KDE7_9BACT</name>
<feature type="site" description="Transition state stabilizer" evidence="8">
    <location>
        <position position="135"/>
    </location>
</feature>
<dbReference type="InterPro" id="IPR038107">
    <property type="entry name" value="Glycos_transf_N_sf"/>
</dbReference>
<comment type="function">
    <text evidence="9">Involved in lipopolysaccharide (LPS) biosynthesis. Catalyzes the transfer of 3-deoxy-D-manno-octulosonate (Kdo) residue(s) from CMP-Kdo to lipid IV(A), the tetraacyldisaccharide-1,4'-bisphosphate precursor of lipid A.</text>
</comment>
<proteinExistence type="inferred from homology"/>
<reference evidence="12 13" key="1">
    <citation type="submission" date="2019-02" db="EMBL/GenBank/DDBJ databases">
        <title>Deep-cultivation of Planctomycetes and their phenomic and genomic characterization uncovers novel biology.</title>
        <authorList>
            <person name="Wiegand S."/>
            <person name="Jogler M."/>
            <person name="Boedeker C."/>
            <person name="Pinto D."/>
            <person name="Vollmers J."/>
            <person name="Rivas-Marin E."/>
            <person name="Kohn T."/>
            <person name="Peeters S.H."/>
            <person name="Heuer A."/>
            <person name="Rast P."/>
            <person name="Oberbeckmann S."/>
            <person name="Bunk B."/>
            <person name="Jeske O."/>
            <person name="Meyerdierks A."/>
            <person name="Storesund J.E."/>
            <person name="Kallscheuer N."/>
            <person name="Luecker S."/>
            <person name="Lage O.M."/>
            <person name="Pohl T."/>
            <person name="Merkel B.J."/>
            <person name="Hornburger P."/>
            <person name="Mueller R.-W."/>
            <person name="Bruemmer F."/>
            <person name="Labrenz M."/>
            <person name="Spormann A.M."/>
            <person name="Op den Camp H."/>
            <person name="Overmann J."/>
            <person name="Amann R."/>
            <person name="Jetten M.S.M."/>
            <person name="Mascher T."/>
            <person name="Medema M.H."/>
            <person name="Devos D.P."/>
            <person name="Kaster A.-K."/>
            <person name="Ovreas L."/>
            <person name="Rohde M."/>
            <person name="Galperin M.Y."/>
            <person name="Jogler C."/>
        </authorList>
    </citation>
    <scope>NUCLEOTIDE SEQUENCE [LARGE SCALE GENOMIC DNA]</scope>
    <source>
        <strain evidence="12 13">Spa11</strain>
    </source>
</reference>
<keyword evidence="10" id="KW-0732">Signal</keyword>
<feature type="domain" description="3-deoxy-D-manno-octulosonic-acid transferase N-terminal" evidence="11">
    <location>
        <begin position="44"/>
        <end position="215"/>
    </location>
</feature>
<keyword evidence="9" id="KW-0472">Membrane</keyword>
<keyword evidence="13" id="KW-1185">Reference proteome</keyword>
<keyword evidence="9" id="KW-0448">Lipopolysaccharide biosynthesis</keyword>
<evidence type="ECO:0000256" key="7">
    <source>
        <dbReference type="PIRSR" id="PIRSR639901-1"/>
    </source>
</evidence>
<feature type="signal peptide" evidence="10">
    <location>
        <begin position="1"/>
        <end position="25"/>
    </location>
</feature>
<protein>
    <recommendedName>
        <fullName evidence="3 9">3-deoxy-D-manno-octulosonic acid transferase</fullName>
        <shortName evidence="9">Kdo transferase</shortName>
        <ecNumber evidence="2 9">2.4.99.12</ecNumber>
    </recommendedName>
    <alternativeName>
        <fullName evidence="5 9">Lipid IV(A) 3-deoxy-D-manno-octulosonic acid transferase</fullName>
    </alternativeName>
</protein>
<accession>A0A518KDE7</accession>
<dbReference type="GO" id="GO:0005886">
    <property type="term" value="C:plasma membrane"/>
    <property type="evidence" value="ECO:0007669"/>
    <property type="project" value="UniProtKB-SubCell"/>
</dbReference>
<dbReference type="GO" id="GO:0009245">
    <property type="term" value="P:lipid A biosynthetic process"/>
    <property type="evidence" value="ECO:0007669"/>
    <property type="project" value="TreeGrafter"/>
</dbReference>
<sequence length="440" mass="48287" precursor="true">MSRLTRWSLNAAYAGAIAAASPAIAWSAWRTGKYREGYAEKLLGRVPVRTGDRSCVWLHAVSVGEVNLLGVLIAELRQRHPDWEIVVSTTTKTGYELARKKYGAAHTVFYCPLDFSWAVDEAMRRVRPDLLLLAELELWPNLIDAAKRHGAKVAIVNGRLSENSYNGYRKVRPLVQRALRSVDLLAIQDVPTRERFIDLGAKRRNTHVTGSLKYDGAETNRGNARTRELKRLAGFGATETVWLAGSTQAPEEAICLRVFREAIEEHPELRLVLVPRHPERFDEVARLLNESGLDWKRRSQLNPSSPVPSPSILLIDTVGELGAWWGTADLGFVGGSLGSRGGQNMIEPAAYGVATCFGPNTKNFRDIVASLLNADGARVVENEAALEAFVNACLEMPEEAKALGERARALVSTQLGATARTADAIDKLMGVAAARQRMAA</sequence>
<evidence type="ECO:0000256" key="6">
    <source>
        <dbReference type="ARBA" id="ARBA00049183"/>
    </source>
</evidence>
<dbReference type="Proteomes" id="UP000316426">
    <property type="component" value="Chromosome"/>
</dbReference>
<keyword evidence="9" id="KW-1003">Cell membrane</keyword>
<keyword evidence="4 9" id="KW-0808">Transferase</keyword>
<evidence type="ECO:0000256" key="10">
    <source>
        <dbReference type="SAM" id="SignalP"/>
    </source>
</evidence>
<keyword evidence="12" id="KW-0328">Glycosyltransferase</keyword>
<dbReference type="PANTHER" id="PTHR42755:SF1">
    <property type="entry name" value="3-DEOXY-D-MANNO-OCTULOSONIC ACID TRANSFERASE, MITOCHONDRIAL-RELATED"/>
    <property type="match status" value="1"/>
</dbReference>
<dbReference type="GO" id="GO:0009244">
    <property type="term" value="P:lipopolysaccharide core region biosynthetic process"/>
    <property type="evidence" value="ECO:0007669"/>
    <property type="project" value="UniProtKB-UniRule"/>
</dbReference>
<dbReference type="GO" id="GO:0043842">
    <property type="term" value="F:Kdo transferase activity"/>
    <property type="evidence" value="ECO:0007669"/>
    <property type="project" value="UniProtKB-EC"/>
</dbReference>
<feature type="chain" id="PRO_5021914019" description="3-deoxy-D-manno-octulosonic acid transferase" evidence="10">
    <location>
        <begin position="26"/>
        <end position="440"/>
    </location>
</feature>
<evidence type="ECO:0000259" key="11">
    <source>
        <dbReference type="Pfam" id="PF04413"/>
    </source>
</evidence>
<comment type="pathway">
    <text evidence="1 9">Bacterial outer membrane biogenesis; LPS core biosynthesis.</text>
</comment>
<dbReference type="Pfam" id="PF04413">
    <property type="entry name" value="Glycos_transf_N"/>
    <property type="match status" value="1"/>
</dbReference>
<dbReference type="InterPro" id="IPR007507">
    <property type="entry name" value="Glycos_transf_N"/>
</dbReference>
<dbReference type="FunFam" id="3.40.50.11720:FF:000001">
    <property type="entry name" value="3-deoxy-D-manno-octulosonic acid transferase"/>
    <property type="match status" value="1"/>
</dbReference>
<comment type="subcellular location">
    <subcellularLocation>
        <location evidence="9">Cell membrane</location>
    </subcellularLocation>
</comment>
<evidence type="ECO:0000256" key="9">
    <source>
        <dbReference type="RuleBase" id="RU365103"/>
    </source>
</evidence>
<dbReference type="AlphaFoldDB" id="A0A518KDE7"/>
<evidence type="ECO:0000256" key="8">
    <source>
        <dbReference type="PIRSR" id="PIRSR639901-2"/>
    </source>
</evidence>
<dbReference type="InterPro" id="IPR039901">
    <property type="entry name" value="Kdotransferase"/>
</dbReference>
<evidence type="ECO:0000313" key="12">
    <source>
        <dbReference type="EMBL" id="QDV75807.1"/>
    </source>
</evidence>
<evidence type="ECO:0000256" key="1">
    <source>
        <dbReference type="ARBA" id="ARBA00004713"/>
    </source>
</evidence>
<comment type="catalytic activity">
    <reaction evidence="6 9">
        <text>lipid IVA (E. coli) + CMP-3-deoxy-beta-D-manno-octulosonate = alpha-Kdo-(2-&gt;6)-lipid IVA (E. coli) + CMP + H(+)</text>
        <dbReference type="Rhea" id="RHEA:28066"/>
        <dbReference type="ChEBI" id="CHEBI:15378"/>
        <dbReference type="ChEBI" id="CHEBI:58603"/>
        <dbReference type="ChEBI" id="CHEBI:60364"/>
        <dbReference type="ChEBI" id="CHEBI:60377"/>
        <dbReference type="ChEBI" id="CHEBI:85987"/>
        <dbReference type="EC" id="2.4.99.12"/>
    </reaction>
</comment>
<evidence type="ECO:0000313" key="13">
    <source>
        <dbReference type="Proteomes" id="UP000316426"/>
    </source>
</evidence>
<evidence type="ECO:0000256" key="2">
    <source>
        <dbReference type="ARBA" id="ARBA00012621"/>
    </source>
</evidence>
<evidence type="ECO:0000256" key="4">
    <source>
        <dbReference type="ARBA" id="ARBA00022679"/>
    </source>
</evidence>
<feature type="site" description="Transition state stabilizer" evidence="8">
    <location>
        <position position="213"/>
    </location>
</feature>
<dbReference type="EMBL" id="CP036349">
    <property type="protein sequence ID" value="QDV75807.1"/>
    <property type="molecule type" value="Genomic_DNA"/>
</dbReference>
<organism evidence="12 13">
    <name type="scientific">Botrimarina mediterranea</name>
    <dbReference type="NCBI Taxonomy" id="2528022"/>
    <lineage>
        <taxon>Bacteria</taxon>
        <taxon>Pseudomonadati</taxon>
        <taxon>Planctomycetota</taxon>
        <taxon>Planctomycetia</taxon>
        <taxon>Pirellulales</taxon>
        <taxon>Lacipirellulaceae</taxon>
        <taxon>Botrimarina</taxon>
    </lineage>
</organism>
<dbReference type="PANTHER" id="PTHR42755">
    <property type="entry name" value="3-DEOXY-MANNO-OCTULOSONATE CYTIDYLYLTRANSFERASE"/>
    <property type="match status" value="1"/>
</dbReference>
<gene>
    <name evidence="12" type="primary">waaA</name>
    <name evidence="12" type="ORF">Spa11_40300</name>
</gene>
<comment type="similarity">
    <text evidence="9">Belongs to the glycosyltransferase group 1 family.</text>
</comment>
<dbReference type="Gene3D" id="3.40.50.11720">
    <property type="entry name" value="3-Deoxy-D-manno-octulosonic-acid transferase, N-terminal domain"/>
    <property type="match status" value="1"/>
</dbReference>
<dbReference type="KEGG" id="bmei:Spa11_40300"/>
<dbReference type="SUPFAM" id="SSF53756">
    <property type="entry name" value="UDP-Glycosyltransferase/glycogen phosphorylase"/>
    <property type="match status" value="1"/>
</dbReference>
<evidence type="ECO:0000256" key="3">
    <source>
        <dbReference type="ARBA" id="ARBA00019077"/>
    </source>
</evidence>
<evidence type="ECO:0000256" key="5">
    <source>
        <dbReference type="ARBA" id="ARBA00031445"/>
    </source>
</evidence>
<dbReference type="RefSeq" id="WP_197529527.1">
    <property type="nucleotide sequence ID" value="NZ_CP036349.1"/>
</dbReference>
<dbReference type="Gene3D" id="3.40.50.2000">
    <property type="entry name" value="Glycogen Phosphorylase B"/>
    <property type="match status" value="1"/>
</dbReference>
<dbReference type="UniPathway" id="UPA00958"/>
<dbReference type="EC" id="2.4.99.12" evidence="2 9"/>